<keyword evidence="1" id="KW-1133">Transmembrane helix</keyword>
<gene>
    <name evidence="3" type="ORF">WG622_07830</name>
</gene>
<sequence length="65" mass="6926">MAAFDYTPAQSLNAGFSGRIGFAFSSLVATVAQWNAARSTRAQLSKLTDRELADIGLSRGNIADF</sequence>
<proteinExistence type="predicted"/>
<dbReference type="EMBL" id="JBBGAZ010000003">
    <property type="protein sequence ID" value="MEJ5218147.1"/>
    <property type="molecule type" value="Genomic_DNA"/>
</dbReference>
<evidence type="ECO:0000259" key="2">
    <source>
        <dbReference type="Pfam" id="PF06568"/>
    </source>
</evidence>
<evidence type="ECO:0000256" key="1">
    <source>
        <dbReference type="SAM" id="Phobius"/>
    </source>
</evidence>
<feature type="domain" description="YjiS-like" evidence="2">
    <location>
        <begin position="27"/>
        <end position="62"/>
    </location>
</feature>
<dbReference type="RefSeq" id="WP_339403083.1">
    <property type="nucleotide sequence ID" value="NZ_JBBGAZ010000003.1"/>
</dbReference>
<reference evidence="3 4" key="1">
    <citation type="submission" date="2024-03" db="EMBL/GenBank/DDBJ databases">
        <title>Cognatishimia coralii sp. nov., a marine bacterium isolated from coral surrounding seawater.</title>
        <authorList>
            <person name="Liu X."/>
            <person name="Liu S."/>
            <person name="Sun H."/>
            <person name="Zhang Y."/>
        </authorList>
    </citation>
    <scope>NUCLEOTIDE SEQUENCE [LARGE SCALE GENOMIC DNA]</scope>
    <source>
        <strain evidence="3 4">D5M38</strain>
    </source>
</reference>
<evidence type="ECO:0000313" key="3">
    <source>
        <dbReference type="EMBL" id="MEJ5218147.1"/>
    </source>
</evidence>
<dbReference type="Proteomes" id="UP001368270">
    <property type="component" value="Unassembled WGS sequence"/>
</dbReference>
<accession>A0ABU8QFE3</accession>
<keyword evidence="1" id="KW-0812">Transmembrane</keyword>
<keyword evidence="4" id="KW-1185">Reference proteome</keyword>
<organism evidence="3 4">
    <name type="scientific">Cognatishimia coralii</name>
    <dbReference type="NCBI Taxonomy" id="3083254"/>
    <lineage>
        <taxon>Bacteria</taxon>
        <taxon>Pseudomonadati</taxon>
        <taxon>Pseudomonadota</taxon>
        <taxon>Alphaproteobacteria</taxon>
        <taxon>Rhodobacterales</taxon>
        <taxon>Paracoccaceae</taxon>
        <taxon>Cognatishimia</taxon>
    </lineage>
</organism>
<feature type="transmembrane region" description="Helical" evidence="1">
    <location>
        <begin position="20"/>
        <end position="37"/>
    </location>
</feature>
<comment type="caution">
    <text evidence="3">The sequence shown here is derived from an EMBL/GenBank/DDBJ whole genome shotgun (WGS) entry which is preliminary data.</text>
</comment>
<name>A0ABU8QFE3_9RHOB</name>
<dbReference type="InterPro" id="IPR009506">
    <property type="entry name" value="YjiS-like"/>
</dbReference>
<dbReference type="Pfam" id="PF06568">
    <property type="entry name" value="YjiS-like"/>
    <property type="match status" value="1"/>
</dbReference>
<protein>
    <submittedName>
        <fullName evidence="3">DUF1127 domain-containing protein</fullName>
    </submittedName>
</protein>
<evidence type="ECO:0000313" key="4">
    <source>
        <dbReference type="Proteomes" id="UP001368270"/>
    </source>
</evidence>
<keyword evidence="1" id="KW-0472">Membrane</keyword>